<dbReference type="NCBIfam" id="NF047352">
    <property type="entry name" value="P_loop_sacsin"/>
    <property type="match status" value="1"/>
</dbReference>
<feature type="coiled-coil region" evidence="1">
    <location>
        <begin position="176"/>
        <end position="203"/>
    </location>
</feature>
<dbReference type="PANTHER" id="PTHR32387:SF0">
    <property type="entry name" value="PROTEIN NO VEIN"/>
    <property type="match status" value="1"/>
</dbReference>
<dbReference type="EMBL" id="VSIV01000358">
    <property type="protein sequence ID" value="TYB32441.1"/>
    <property type="molecule type" value="Genomic_DNA"/>
</dbReference>
<keyword evidence="1" id="KW-0175">Coiled coil</keyword>
<feature type="domain" description="Protein NO VEIN C-terminal" evidence="3">
    <location>
        <begin position="1468"/>
        <end position="1561"/>
    </location>
</feature>
<feature type="region of interest" description="Disordered" evidence="2">
    <location>
        <begin position="1429"/>
        <end position="1458"/>
    </location>
</feature>
<dbReference type="Pfam" id="PF13020">
    <property type="entry name" value="NOV_C"/>
    <property type="match status" value="1"/>
</dbReference>
<evidence type="ECO:0000259" key="3">
    <source>
        <dbReference type="Pfam" id="PF13020"/>
    </source>
</evidence>
<evidence type="ECO:0000256" key="2">
    <source>
        <dbReference type="SAM" id="MobiDB-lite"/>
    </source>
</evidence>
<organism evidence="4 5">
    <name type="scientific">Flexistipes sinusarabici</name>
    <dbReference type="NCBI Taxonomy" id="2352"/>
    <lineage>
        <taxon>Bacteria</taxon>
        <taxon>Pseudomonadati</taxon>
        <taxon>Deferribacterota</taxon>
        <taxon>Deferribacteres</taxon>
        <taxon>Deferribacterales</taxon>
        <taxon>Flexistipitaceae</taxon>
        <taxon>Flexistipes</taxon>
    </lineage>
</organism>
<dbReference type="SUPFAM" id="SSF55874">
    <property type="entry name" value="ATPase domain of HSP90 chaperone/DNA topoisomerase II/histidine kinase"/>
    <property type="match status" value="1"/>
</dbReference>
<proteinExistence type="predicted"/>
<dbReference type="Proteomes" id="UP000323337">
    <property type="component" value="Unassembled WGS sequence"/>
</dbReference>
<name>A0A5D0MLU2_FLESI</name>
<evidence type="ECO:0000256" key="1">
    <source>
        <dbReference type="SAM" id="Coils"/>
    </source>
</evidence>
<accession>A0A5D0MLU2</accession>
<reference evidence="4 5" key="1">
    <citation type="submission" date="2019-08" db="EMBL/GenBank/DDBJ databases">
        <title>Genomic characterization of a novel candidate phylum (ARYD3) from a high temperature, high salinity tertiary oil reservoir in north central Oklahoma, USA.</title>
        <authorList>
            <person name="Youssef N.H."/>
            <person name="Yadav A."/>
            <person name="Elshahed M.S."/>
        </authorList>
    </citation>
    <scope>NUCLEOTIDE SEQUENCE [LARGE SCALE GENOMIC DNA]</scope>
    <source>
        <strain evidence="4">ARYD1</strain>
    </source>
</reference>
<dbReference type="InterPro" id="IPR024975">
    <property type="entry name" value="NOV_C"/>
</dbReference>
<dbReference type="RefSeq" id="WP_303702046.1">
    <property type="nucleotide sequence ID" value="NZ_VSIV01000358.1"/>
</dbReference>
<evidence type="ECO:0000313" key="5">
    <source>
        <dbReference type="Proteomes" id="UP000323337"/>
    </source>
</evidence>
<gene>
    <name evidence="4" type="ORF">FXF49_11475</name>
</gene>
<evidence type="ECO:0000313" key="4">
    <source>
        <dbReference type="EMBL" id="TYB32441.1"/>
    </source>
</evidence>
<dbReference type="InterPro" id="IPR052957">
    <property type="entry name" value="Auxin_embryo_med"/>
</dbReference>
<dbReference type="PANTHER" id="PTHR32387">
    <property type="entry name" value="WU:FJ29H11"/>
    <property type="match status" value="1"/>
</dbReference>
<sequence>MVGAYRREIESLKEYHGRQLLELLQNADDEAENTDEPSVLIRLEQNRLIVANNGTPFTKDGISSLMYSNTSPKVKRQKKIGYKGLGFRSILSWSQSIGIKSGPFSIEFSRDNAKDFLKCMLEKDPKLSKEIQNASSQNEKYPIATLAVPKWKEQFDIDASVYDTYVILNFTSDKVRQDIQQQINELRIEVALFLKNLKEIKLESPERTSTISKTSPKDDGFEKILLQDEEENIIDSKKWRIFSSTGEIPEELRQNEITEQYEYDLRIAVNEKIDDDINRLFSFFRTEVKFPFPAIIHGTFDLGGSRNHLNYNGINAFLLEMLAELMIDTAKKLTQLSDDVNWDAMKLLAKKGDFDEKVEKMEFYEKLLKKMKPQELIPVVSKKYMAPDENPVFFETPYAEILKKFPEIFPELAVYTYDDDVQKLIDDLEIGKYGPKDFVKRLNKITNQLNIYKRADLILKIASEYNVYFKPIKKIDMPNLFIDEGGNIIDSATQALIPPQKTRFQLPENVTITFISNHLSQILREKSGTKTGRSITDKLDCFNIQEYRFDSVIRKIVNSTNRFIKKKKVNKEKYIGKMLRSLLSIYNEDTESDNFPANVKVPLITRQGELRNARELYFGKEYVAGKIMEALYSDIDDTVFVAYKEALGFIEENEGKITELLEWIGVEKFPRMKLQETENSEFADYVLKKINYPYKTDHGELIESYENFKSRILYMGSRITICKIPDLNTILDKARFEDIIAWVHADPQINEMIREGRELKGSKYQLKIKGTRNLRTIYYSSISSYIVWKLKTAHWIKTESGQKVKPEICCLSGTLIDMTPLVEIPEINIKDKVFKENNIRSKDIEYILTKIGVSNDFSSFPTETIYKILERLETADPEGKKAKTIYRHIIESKPRDWSRQLAKNKSRKEFIEDGKILAKKDEQISYYPVKDTYYVDNITFCKEIVQKFPIVEIDRRFGKEQVRDIFGVKPLEDIRFEINEEPKRHNLDKGFAKAFESFKPYILAYRLLKPTVITEQKRLKKLKIVLCSDIKATYKHDDTEAELRLNPYEHIQAGTETTAYMLLDPEKTYNNLTELKNDFKFCESFAEIITGILKVGENRKDFRDLFPYDRQQRDMRIKSDLDDPDFEKLKKARELFRNPSDLEQDFWQNILEIKGIDLNLSEQAEGKDIIKILAEKLKLDESITRKVFKNINYEELSTEQNLPHLKALFQNLSISGDDFNQVSYEQIDFQDIFQREITNETHRLWNKFRNYVYGHLEGKNILEKERFKEYVENYTYNDIMDEYDINKELEIDYKKYFDMLFKTDPFEQLNITYEKLRKQKETDLDEAYQKNKETFREKAALKMSFTSENLREFIDAPKNMSLLYFGQYDELLNRFETEYRTEEDQDGIGEEKSKKIINLNDDKIEHDEDDYQSLMDNIDDDLSNYDYEMDKHDPEKPDAKRTKGAKRAGGNNGGARQKNTKEVGFIGEYYVYQNLVKKYSKEKVRWVSEYAKIAEINPEGKDGLGYDLMYIDNNGKAHYVEVKSTNTEDLSFPISPAEVRFGEQQKESYEIILVLNVSSTDREFKNLGNIFKYDEDESFNNNRKFSVENEGFRIRFN</sequence>
<feature type="compositionally biased region" description="Basic and acidic residues" evidence="2">
    <location>
        <begin position="1429"/>
        <end position="1441"/>
    </location>
</feature>
<comment type="caution">
    <text evidence="4">The sequence shown here is derived from an EMBL/GenBank/DDBJ whole genome shotgun (WGS) entry which is preliminary data.</text>
</comment>
<protein>
    <submittedName>
        <fullName evidence="4">DUF3883 domain-containing protein</fullName>
    </submittedName>
</protein>
<dbReference type="InterPro" id="IPR036890">
    <property type="entry name" value="HATPase_C_sf"/>
</dbReference>